<proteinExistence type="predicted"/>
<dbReference type="EMBL" id="PYAX01000010">
    <property type="protein sequence ID" value="PSL53128.1"/>
    <property type="molecule type" value="Genomic_DNA"/>
</dbReference>
<dbReference type="InterPro" id="IPR001466">
    <property type="entry name" value="Beta-lactam-related"/>
</dbReference>
<dbReference type="PANTHER" id="PTHR43319">
    <property type="entry name" value="BETA-LACTAMASE-RELATED"/>
    <property type="match status" value="1"/>
</dbReference>
<keyword evidence="3" id="KW-1185">Reference proteome</keyword>
<dbReference type="InterPro" id="IPR012338">
    <property type="entry name" value="Beta-lactam/transpept-like"/>
</dbReference>
<organism evidence="2 3">
    <name type="scientific">Saccharothrix carnea</name>
    <dbReference type="NCBI Taxonomy" id="1280637"/>
    <lineage>
        <taxon>Bacteria</taxon>
        <taxon>Bacillati</taxon>
        <taxon>Actinomycetota</taxon>
        <taxon>Actinomycetes</taxon>
        <taxon>Pseudonocardiales</taxon>
        <taxon>Pseudonocardiaceae</taxon>
        <taxon>Saccharothrix</taxon>
    </lineage>
</organism>
<feature type="domain" description="Beta-lactamase-related" evidence="1">
    <location>
        <begin position="18"/>
        <end position="367"/>
    </location>
</feature>
<evidence type="ECO:0000313" key="2">
    <source>
        <dbReference type="EMBL" id="PSL53128.1"/>
    </source>
</evidence>
<dbReference type="SUPFAM" id="SSF56601">
    <property type="entry name" value="beta-lactamase/transpeptidase-like"/>
    <property type="match status" value="1"/>
</dbReference>
<dbReference type="InterPro" id="IPR052907">
    <property type="entry name" value="Beta-lactamase/esterase"/>
</dbReference>
<protein>
    <submittedName>
        <fullName evidence="2">CubicO group peptidase (Beta-lactamase class C family)</fullName>
    </submittedName>
</protein>
<accession>A0A2P8I3T7</accession>
<dbReference type="Proteomes" id="UP000241118">
    <property type="component" value="Unassembled WGS sequence"/>
</dbReference>
<dbReference type="AlphaFoldDB" id="A0A2P8I3T7"/>
<evidence type="ECO:0000313" key="3">
    <source>
        <dbReference type="Proteomes" id="UP000241118"/>
    </source>
</evidence>
<name>A0A2P8I3T7_SACCR</name>
<dbReference type="OrthoDB" id="3422781at2"/>
<reference evidence="2 3" key="1">
    <citation type="submission" date="2018-03" db="EMBL/GenBank/DDBJ databases">
        <title>Genomic Encyclopedia of Type Strains, Phase III (KMG-III): the genomes of soil and plant-associated and newly described type strains.</title>
        <authorList>
            <person name="Whitman W."/>
        </authorList>
    </citation>
    <scope>NUCLEOTIDE SEQUENCE [LARGE SCALE GENOMIC DNA]</scope>
    <source>
        <strain evidence="2 3">CGMCC 4.7097</strain>
    </source>
</reference>
<dbReference type="RefSeq" id="WP_106618446.1">
    <property type="nucleotide sequence ID" value="NZ_PYAX01000010.1"/>
</dbReference>
<comment type="caution">
    <text evidence="2">The sequence shown here is derived from an EMBL/GenBank/DDBJ whole genome shotgun (WGS) entry which is preliminary data.</text>
</comment>
<sequence length="397" mass="42249">MTVEGSCADEFAEVRAEFERNFAERGEVGAGVHVTVDGVTVVDLWGGDAGGRVWTEDTITHVWSCTKGATALCAHVLASRGELDLDAPVVEYWPEFEPHGKAGTLVRHLLAHQAGLTAVREPVPPGGMLDWALMTDLLARQEPFWAPGTRHGYHALTFGHLVGEVVRRVSGLPLAEFFEKEVSGPLGLDFWLTLPEDLEPLVARTIPADRGEALPSLYVTAMTEPGSMQSLLVGNSGGYVTASDTREAHAAQYGAVGGMSNARGLAQMYRPLALGGEYNGVRLVDEAQLPVMSGVVSAGFDRMLLAPTRFSLGFMKSAANLHLPAVERGVAMSDDAFGHSGMGGSLGFADPGARMSFGYAMTKMGPGLGVNARGQSLVDAVYRALGHRQAPDGTWFR</sequence>
<evidence type="ECO:0000259" key="1">
    <source>
        <dbReference type="Pfam" id="PF00144"/>
    </source>
</evidence>
<dbReference type="PANTHER" id="PTHR43319:SF3">
    <property type="entry name" value="BETA-LACTAMASE-RELATED DOMAIN-CONTAINING PROTEIN"/>
    <property type="match status" value="1"/>
</dbReference>
<dbReference type="Pfam" id="PF00144">
    <property type="entry name" value="Beta-lactamase"/>
    <property type="match status" value="1"/>
</dbReference>
<dbReference type="Gene3D" id="3.40.710.10">
    <property type="entry name" value="DD-peptidase/beta-lactamase superfamily"/>
    <property type="match status" value="1"/>
</dbReference>
<gene>
    <name evidence="2" type="ORF">B0I31_110221</name>
</gene>